<dbReference type="Proteomes" id="UP000799291">
    <property type="component" value="Unassembled WGS sequence"/>
</dbReference>
<feature type="region of interest" description="Disordered" evidence="1">
    <location>
        <begin position="474"/>
        <end position="508"/>
    </location>
</feature>
<name>A0A6G1IZG6_9PLEO</name>
<keyword evidence="3" id="KW-1185">Reference proteome</keyword>
<dbReference type="OrthoDB" id="3792834at2759"/>
<organism evidence="2 3">
    <name type="scientific">Lentithecium fluviatile CBS 122367</name>
    <dbReference type="NCBI Taxonomy" id="1168545"/>
    <lineage>
        <taxon>Eukaryota</taxon>
        <taxon>Fungi</taxon>
        <taxon>Dikarya</taxon>
        <taxon>Ascomycota</taxon>
        <taxon>Pezizomycotina</taxon>
        <taxon>Dothideomycetes</taxon>
        <taxon>Pleosporomycetidae</taxon>
        <taxon>Pleosporales</taxon>
        <taxon>Massarineae</taxon>
        <taxon>Lentitheciaceae</taxon>
        <taxon>Lentithecium</taxon>
    </lineage>
</organism>
<reference evidence="2" key="1">
    <citation type="journal article" date="2020" name="Stud. Mycol.">
        <title>101 Dothideomycetes genomes: a test case for predicting lifestyles and emergence of pathogens.</title>
        <authorList>
            <person name="Haridas S."/>
            <person name="Albert R."/>
            <person name="Binder M."/>
            <person name="Bloem J."/>
            <person name="Labutti K."/>
            <person name="Salamov A."/>
            <person name="Andreopoulos B."/>
            <person name="Baker S."/>
            <person name="Barry K."/>
            <person name="Bills G."/>
            <person name="Bluhm B."/>
            <person name="Cannon C."/>
            <person name="Castanera R."/>
            <person name="Culley D."/>
            <person name="Daum C."/>
            <person name="Ezra D."/>
            <person name="Gonzalez J."/>
            <person name="Henrissat B."/>
            <person name="Kuo A."/>
            <person name="Liang C."/>
            <person name="Lipzen A."/>
            <person name="Lutzoni F."/>
            <person name="Magnuson J."/>
            <person name="Mondo S."/>
            <person name="Nolan M."/>
            <person name="Ohm R."/>
            <person name="Pangilinan J."/>
            <person name="Park H.-J."/>
            <person name="Ramirez L."/>
            <person name="Alfaro M."/>
            <person name="Sun H."/>
            <person name="Tritt A."/>
            <person name="Yoshinaga Y."/>
            <person name="Zwiers L.-H."/>
            <person name="Turgeon B."/>
            <person name="Goodwin S."/>
            <person name="Spatafora J."/>
            <person name="Crous P."/>
            <person name="Grigoriev I."/>
        </authorList>
    </citation>
    <scope>NUCLEOTIDE SEQUENCE</scope>
    <source>
        <strain evidence="2">CBS 122367</strain>
    </source>
</reference>
<evidence type="ECO:0000256" key="1">
    <source>
        <dbReference type="SAM" id="MobiDB-lite"/>
    </source>
</evidence>
<feature type="compositionally biased region" description="Polar residues" evidence="1">
    <location>
        <begin position="136"/>
        <end position="149"/>
    </location>
</feature>
<feature type="region of interest" description="Disordered" evidence="1">
    <location>
        <begin position="179"/>
        <end position="216"/>
    </location>
</feature>
<dbReference type="EMBL" id="MU005583">
    <property type="protein sequence ID" value="KAF2683644.1"/>
    <property type="molecule type" value="Genomic_DNA"/>
</dbReference>
<evidence type="ECO:0000313" key="2">
    <source>
        <dbReference type="EMBL" id="KAF2683644.1"/>
    </source>
</evidence>
<proteinExistence type="predicted"/>
<protein>
    <submittedName>
        <fullName evidence="2">Uncharacterized protein</fullName>
    </submittedName>
</protein>
<feature type="compositionally biased region" description="Pro residues" evidence="1">
    <location>
        <begin position="192"/>
        <end position="201"/>
    </location>
</feature>
<gene>
    <name evidence="2" type="ORF">K458DRAFT_404599</name>
</gene>
<feature type="region of interest" description="Disordered" evidence="1">
    <location>
        <begin position="1"/>
        <end position="23"/>
    </location>
</feature>
<sequence>MEPMATDSWTKHSIRTPEHKKSISDWLDSAYDTTAQPQLLSLTGEMDEHDLDGEFELADQNFTYKIDGKHPDMESEVKDSETCLLTVGNPDPNVEAPPPSQNTSPTDSAPVKNPPATPKRKQTLILKLPKRVPSSARDTLTTEAPATTKSGRRVKARKVQDDTLVGDDYEAYMGNLKRGGAARQDDEEYEPSSPPVVPPKRGPVRSSNPSYHAPPMPVEEILTSETIAEDRDDFAAALSQELTNSAVGDTEPTTHPFCAQIDEEIHQIVHELATQQPVPINLPTPSTGPWTGGNLIHMYISAYTSQCWHICDLIADTWIRAFQDINKSSRPIWRANKGGWVYQAKDAENFGLDAVDPALDPQVCAFEAKVLNNLYYYTEKNCGARMLWADAMALCGAEWEDELTGKGRRGEKWHSDIFYNVMCTSLRMVRRKLTLKIEESTEGAWCKRYHMHALKSLPCYRVIAHAEAMSACSADDTEDEQLEQRPQKRKRVAWAEGGDQPGIISEKD</sequence>
<accession>A0A6G1IZG6</accession>
<evidence type="ECO:0000313" key="3">
    <source>
        <dbReference type="Proteomes" id="UP000799291"/>
    </source>
</evidence>
<dbReference type="AlphaFoldDB" id="A0A6G1IZG6"/>
<feature type="region of interest" description="Disordered" evidence="1">
    <location>
        <begin position="84"/>
        <end position="159"/>
    </location>
</feature>